<dbReference type="AlphaFoldDB" id="A0A0F9FPD3"/>
<proteinExistence type="predicted"/>
<reference evidence="1" key="1">
    <citation type="journal article" date="2015" name="Nature">
        <title>Complex archaea that bridge the gap between prokaryotes and eukaryotes.</title>
        <authorList>
            <person name="Spang A."/>
            <person name="Saw J.H."/>
            <person name="Jorgensen S.L."/>
            <person name="Zaremba-Niedzwiedzka K."/>
            <person name="Martijn J."/>
            <person name="Lind A.E."/>
            <person name="van Eijk R."/>
            <person name="Schleper C."/>
            <person name="Guy L."/>
            <person name="Ettema T.J."/>
        </authorList>
    </citation>
    <scope>NUCLEOTIDE SEQUENCE</scope>
</reference>
<accession>A0A0F9FPD3</accession>
<name>A0A0F9FPD3_9ZZZZ</name>
<evidence type="ECO:0000313" key="1">
    <source>
        <dbReference type="EMBL" id="KKL59165.1"/>
    </source>
</evidence>
<gene>
    <name evidence="1" type="ORF">LCGC14_2218100</name>
</gene>
<organism evidence="1">
    <name type="scientific">marine sediment metagenome</name>
    <dbReference type="NCBI Taxonomy" id="412755"/>
    <lineage>
        <taxon>unclassified sequences</taxon>
        <taxon>metagenomes</taxon>
        <taxon>ecological metagenomes</taxon>
    </lineage>
</organism>
<protein>
    <submittedName>
        <fullName evidence="1">Uncharacterized protein</fullName>
    </submittedName>
</protein>
<sequence length="45" mass="5434">MKEEELEKIKQEINDYPIEVLISLWALVNEELKSRMEKKNDLSEK</sequence>
<comment type="caution">
    <text evidence="1">The sequence shown here is derived from an EMBL/GenBank/DDBJ whole genome shotgun (WGS) entry which is preliminary data.</text>
</comment>
<dbReference type="EMBL" id="LAZR01029583">
    <property type="protein sequence ID" value="KKL59165.1"/>
    <property type="molecule type" value="Genomic_DNA"/>
</dbReference>